<dbReference type="Pfam" id="PF00727">
    <property type="entry name" value="IL4"/>
    <property type="match status" value="1"/>
</dbReference>
<feature type="signal peptide" evidence="7">
    <location>
        <begin position="1"/>
        <end position="24"/>
    </location>
</feature>
<evidence type="ECO:0000313" key="8">
    <source>
        <dbReference type="EMBL" id="CAK6446037.1"/>
    </source>
</evidence>
<dbReference type="InterPro" id="IPR001325">
    <property type="entry name" value="IL-4/IL-13"/>
</dbReference>
<dbReference type="InterPro" id="IPR009079">
    <property type="entry name" value="4_helix_cytokine-like_core"/>
</dbReference>
<name>A0ABP0ACB1_PIPNA</name>
<protein>
    <recommendedName>
        <fullName evidence="2 6">Interleukin-4</fullName>
        <shortName evidence="6">IL-4</shortName>
    </recommendedName>
    <alternativeName>
        <fullName evidence="5 6">B-cell stimulatory factor 1</fullName>
    </alternativeName>
    <alternativeName>
        <fullName evidence="4 6">Lymphocyte stimulatory factor 1</fullName>
    </alternativeName>
</protein>
<keyword evidence="6" id="KW-0202">Cytokine</keyword>
<dbReference type="Proteomes" id="UP001314169">
    <property type="component" value="Chromosome 5"/>
</dbReference>
<dbReference type="SMART" id="SM00190">
    <property type="entry name" value="IL4_13"/>
    <property type="match status" value="1"/>
</dbReference>
<dbReference type="PANTHER" id="PTHR47401:SF1">
    <property type="entry name" value="INTERLEUKIN-4"/>
    <property type="match status" value="1"/>
</dbReference>
<dbReference type="InterPro" id="IPR002354">
    <property type="entry name" value="IL-4"/>
</dbReference>
<keyword evidence="9" id="KW-1185">Reference proteome</keyword>
<evidence type="ECO:0000256" key="2">
    <source>
        <dbReference type="ARBA" id="ARBA00019467"/>
    </source>
</evidence>
<feature type="chain" id="PRO_5045980962" description="Interleukin-4" evidence="7">
    <location>
        <begin position="25"/>
        <end position="138"/>
    </location>
</feature>
<dbReference type="PRINTS" id="PR00431">
    <property type="entry name" value="INTERLEUKIN4"/>
</dbReference>
<evidence type="ECO:0000256" key="1">
    <source>
        <dbReference type="ARBA" id="ARBA00003994"/>
    </source>
</evidence>
<keyword evidence="6" id="KW-0964">Secreted</keyword>
<keyword evidence="7" id="KW-0732">Signal</keyword>
<dbReference type="EMBL" id="OY882862">
    <property type="protein sequence ID" value="CAK6446037.1"/>
    <property type="molecule type" value="Genomic_DNA"/>
</dbReference>
<evidence type="ECO:0000256" key="7">
    <source>
        <dbReference type="SAM" id="SignalP"/>
    </source>
</evidence>
<comment type="subcellular location">
    <subcellularLocation>
        <location evidence="6">Secreted</location>
    </subcellularLocation>
</comment>
<comment type="similarity">
    <text evidence="6">Belongs to the IL-4/IL-13 family.</text>
</comment>
<sequence length="138" mass="15604">MGLPSQLIPALVCLLAWTSNFTHGHKHSLTLRETIEMLTILTAKKDPRCMELTVADVLAAPQNTTEEETFCRAATVLRQVYRRHRCSTRKFLSGLDRNLSSMASKTSCPVNEATMTTLKVFLQRLKSIMQGKYSRSWS</sequence>
<reference evidence="8" key="1">
    <citation type="submission" date="2023-12" db="EMBL/GenBank/DDBJ databases">
        <authorList>
            <person name="Brown T."/>
        </authorList>
    </citation>
    <scope>NUCLEOTIDE SEQUENCE</scope>
</reference>
<dbReference type="PIRSF" id="PIRSF001941">
    <property type="entry name" value="Interleukin_4"/>
    <property type="match status" value="1"/>
</dbReference>
<proteinExistence type="inferred from homology"/>
<accession>A0ABP0ACB1</accession>
<organism evidence="8 9">
    <name type="scientific">Pipistrellus nathusii</name>
    <name type="common">Nathusius' pipistrelle</name>
    <dbReference type="NCBI Taxonomy" id="59473"/>
    <lineage>
        <taxon>Eukaryota</taxon>
        <taxon>Metazoa</taxon>
        <taxon>Chordata</taxon>
        <taxon>Craniata</taxon>
        <taxon>Vertebrata</taxon>
        <taxon>Euteleostomi</taxon>
        <taxon>Mammalia</taxon>
        <taxon>Eutheria</taxon>
        <taxon>Laurasiatheria</taxon>
        <taxon>Chiroptera</taxon>
        <taxon>Yangochiroptera</taxon>
        <taxon>Vespertilionidae</taxon>
        <taxon>Pipistrellus</taxon>
    </lineage>
</organism>
<dbReference type="PANTHER" id="PTHR47401">
    <property type="entry name" value="INTERLEUKIN-4"/>
    <property type="match status" value="1"/>
</dbReference>
<dbReference type="SUPFAM" id="SSF47266">
    <property type="entry name" value="4-helical cytokines"/>
    <property type="match status" value="1"/>
</dbReference>
<evidence type="ECO:0000256" key="3">
    <source>
        <dbReference type="ARBA" id="ARBA00022936"/>
    </source>
</evidence>
<evidence type="ECO:0000256" key="5">
    <source>
        <dbReference type="ARBA" id="ARBA00031287"/>
    </source>
</evidence>
<keyword evidence="3 6" id="KW-0075">B-cell activation</keyword>
<gene>
    <name evidence="8" type="ORF">MPIPNATIZW_LOCUS14343</name>
</gene>
<evidence type="ECO:0000256" key="6">
    <source>
        <dbReference type="PIRNR" id="PIRNR001941"/>
    </source>
</evidence>
<evidence type="ECO:0000313" key="9">
    <source>
        <dbReference type="Proteomes" id="UP001314169"/>
    </source>
</evidence>
<comment type="function">
    <text evidence="1">Participates in at least several B-cell activation processes as well as of other cell types. It is a costimulator of DNA-synthesis. It induces the expression of class II MHC molecules on resting B-cells. It enhances both secretion and cell surface expression of IgE and IgG1. It also regulates the expression of the low affinity Fc receptor for IgE (CD23) on both lymphocytes and monocytes. Positively regulates IL31RA expression in macrophages. Stimulates autophagy in dendritic cells by interfering with mTORC1 signaling and through the induction of RUFY4.</text>
</comment>
<dbReference type="Gene3D" id="1.20.1250.10">
    <property type="match status" value="1"/>
</dbReference>
<evidence type="ECO:0000256" key="4">
    <source>
        <dbReference type="ARBA" id="ARBA00030247"/>
    </source>
</evidence>
<keyword evidence="6" id="KW-0339">Growth factor</keyword>